<dbReference type="Proteomes" id="UP000033633">
    <property type="component" value="Unassembled WGS sequence"/>
</dbReference>
<protein>
    <submittedName>
        <fullName evidence="1">Uncharacterized protein</fullName>
    </submittedName>
</protein>
<organism evidence="1 2">
    <name type="scientific">Photobacterium halotolerans</name>
    <dbReference type="NCBI Taxonomy" id="265726"/>
    <lineage>
        <taxon>Bacteria</taxon>
        <taxon>Pseudomonadati</taxon>
        <taxon>Pseudomonadota</taxon>
        <taxon>Gammaproteobacteria</taxon>
        <taxon>Vibrionales</taxon>
        <taxon>Vibrionaceae</taxon>
        <taxon>Photobacterium</taxon>
    </lineage>
</organism>
<reference evidence="1 2" key="1">
    <citation type="submission" date="2014-12" db="EMBL/GenBank/DDBJ databases">
        <title>Mercury Reductase activity and rhizosphere competence traits in the genome of root associated Photobacterium halotolerans MELD1.</title>
        <authorList>
            <person name="Mathew D.C."/>
            <person name="Huang C.-C."/>
        </authorList>
    </citation>
    <scope>NUCLEOTIDE SEQUENCE [LARGE SCALE GENOMIC DNA]</scope>
    <source>
        <strain evidence="1 2">MELD1</strain>
    </source>
</reference>
<accession>A0A0F5VH67</accession>
<sequence length="75" mass="8272">MNYLAVFLCPDGGIIRHQQTAEPMNIELGEFETHGEAVREACVVLECEHLMKGVISKGHNKGGFLIVDAQEFVTV</sequence>
<dbReference type="OrthoDB" id="5896142at2"/>
<keyword evidence="2" id="KW-1185">Reference proteome</keyword>
<dbReference type="AlphaFoldDB" id="A0A0F5VH67"/>
<proteinExistence type="predicted"/>
<evidence type="ECO:0000313" key="1">
    <source>
        <dbReference type="EMBL" id="KKD01403.1"/>
    </source>
</evidence>
<name>A0A0F5VH67_9GAMM</name>
<evidence type="ECO:0000313" key="2">
    <source>
        <dbReference type="Proteomes" id="UP000033633"/>
    </source>
</evidence>
<dbReference type="RefSeq" id="WP_046218732.1">
    <property type="nucleotide sequence ID" value="NZ_JWYV01000001.1"/>
</dbReference>
<comment type="caution">
    <text evidence="1">The sequence shown here is derived from an EMBL/GenBank/DDBJ whole genome shotgun (WGS) entry which is preliminary data.</text>
</comment>
<gene>
    <name evidence="1" type="ORF">KY46_00815</name>
</gene>
<dbReference type="PATRIC" id="fig|265726.11.peg.176"/>
<dbReference type="EMBL" id="JWYV01000001">
    <property type="protein sequence ID" value="KKD01403.1"/>
    <property type="molecule type" value="Genomic_DNA"/>
</dbReference>
<dbReference type="STRING" id="265726.KY46_00815"/>